<dbReference type="AlphaFoldDB" id="A0A0B7N5Y5"/>
<sequence length="87" mass="9461">MVLTAQTVQTECIPNGGDCTNDLGNGCYGSAYSSKGSVTRFTFSCFPDLEIFKNYGNQLYDVVTTVAKTKNSKNSKNLGIHGKAEYF</sequence>
<protein>
    <submittedName>
        <fullName evidence="1">Uncharacterized protein</fullName>
    </submittedName>
</protein>
<dbReference type="EMBL" id="LN725587">
    <property type="protein sequence ID" value="CEP10885.1"/>
    <property type="molecule type" value="Genomic_DNA"/>
</dbReference>
<organism evidence="1 2">
    <name type="scientific">Parasitella parasitica</name>
    <dbReference type="NCBI Taxonomy" id="35722"/>
    <lineage>
        <taxon>Eukaryota</taxon>
        <taxon>Fungi</taxon>
        <taxon>Fungi incertae sedis</taxon>
        <taxon>Mucoromycota</taxon>
        <taxon>Mucoromycotina</taxon>
        <taxon>Mucoromycetes</taxon>
        <taxon>Mucorales</taxon>
        <taxon>Mucorineae</taxon>
        <taxon>Mucoraceae</taxon>
        <taxon>Parasitella</taxon>
    </lineage>
</organism>
<evidence type="ECO:0000313" key="2">
    <source>
        <dbReference type="Proteomes" id="UP000054107"/>
    </source>
</evidence>
<reference evidence="1 2" key="1">
    <citation type="submission" date="2014-09" db="EMBL/GenBank/DDBJ databases">
        <authorList>
            <person name="Ellenberger Sabrina"/>
        </authorList>
    </citation>
    <scope>NUCLEOTIDE SEQUENCE [LARGE SCALE GENOMIC DNA]</scope>
    <source>
        <strain evidence="1 2">CBS 412.66</strain>
    </source>
</reference>
<dbReference type="Proteomes" id="UP000054107">
    <property type="component" value="Unassembled WGS sequence"/>
</dbReference>
<keyword evidence="2" id="KW-1185">Reference proteome</keyword>
<gene>
    <name evidence="1" type="primary">PARPA_04682.1 scaffold 15556</name>
</gene>
<accession>A0A0B7N5Y5</accession>
<evidence type="ECO:0000313" key="1">
    <source>
        <dbReference type="EMBL" id="CEP10885.1"/>
    </source>
</evidence>
<name>A0A0B7N5Y5_9FUNG</name>
<proteinExistence type="predicted"/>